<reference evidence="3 4" key="1">
    <citation type="submission" date="2021-06" db="EMBL/GenBank/DDBJ databases">
        <authorList>
            <person name="Palmer J.M."/>
        </authorList>
    </citation>
    <scope>NUCLEOTIDE SEQUENCE [LARGE SCALE GENOMIC DNA]</scope>
    <source>
        <strain evidence="4">if_2019</strain>
        <tissue evidence="3">Muscle</tissue>
    </source>
</reference>
<evidence type="ECO:0000313" key="4">
    <source>
        <dbReference type="Proteomes" id="UP001482620"/>
    </source>
</evidence>
<gene>
    <name evidence="3" type="ORF">ILYODFUR_031890</name>
</gene>
<dbReference type="EMBL" id="JAHRIQ010051384">
    <property type="protein sequence ID" value="MEQ2238307.1"/>
    <property type="molecule type" value="Genomic_DNA"/>
</dbReference>
<accession>A0ABV0TZF0</accession>
<protein>
    <submittedName>
        <fullName evidence="3">Uncharacterized protein</fullName>
    </submittedName>
</protein>
<keyword evidence="4" id="KW-1185">Reference proteome</keyword>
<feature type="region of interest" description="Disordered" evidence="1">
    <location>
        <begin position="132"/>
        <end position="162"/>
    </location>
</feature>
<evidence type="ECO:0000256" key="2">
    <source>
        <dbReference type="SAM" id="Phobius"/>
    </source>
</evidence>
<sequence>MKGPDLLSNNGNNAMTTGSSNEYRIIQQKTGSARSADVFLLDPDSTYRFRIIPKARLTDGDPSEVHIIGPGEGLSGSAIAGIAAAVPCSILVLILLIGLIFIIFYLRKKNSHQTRYPVSRTVDKVKNIQPNATPRNILNGGLRSPPDYNRLQKTPPERSEILPTFVPPPTVRVATTV</sequence>
<evidence type="ECO:0000313" key="3">
    <source>
        <dbReference type="EMBL" id="MEQ2238307.1"/>
    </source>
</evidence>
<proteinExistence type="predicted"/>
<name>A0ABV0TZF0_9TELE</name>
<keyword evidence="2" id="KW-1133">Transmembrane helix</keyword>
<keyword evidence="2" id="KW-0812">Transmembrane</keyword>
<feature type="transmembrane region" description="Helical" evidence="2">
    <location>
        <begin position="78"/>
        <end position="106"/>
    </location>
</feature>
<keyword evidence="2" id="KW-0472">Membrane</keyword>
<feature type="region of interest" description="Disordered" evidence="1">
    <location>
        <begin position="1"/>
        <end position="20"/>
    </location>
</feature>
<comment type="caution">
    <text evidence="3">The sequence shown here is derived from an EMBL/GenBank/DDBJ whole genome shotgun (WGS) entry which is preliminary data.</text>
</comment>
<evidence type="ECO:0000256" key="1">
    <source>
        <dbReference type="SAM" id="MobiDB-lite"/>
    </source>
</evidence>
<organism evidence="3 4">
    <name type="scientific">Ilyodon furcidens</name>
    <name type="common">goldbreast splitfin</name>
    <dbReference type="NCBI Taxonomy" id="33524"/>
    <lineage>
        <taxon>Eukaryota</taxon>
        <taxon>Metazoa</taxon>
        <taxon>Chordata</taxon>
        <taxon>Craniata</taxon>
        <taxon>Vertebrata</taxon>
        <taxon>Euteleostomi</taxon>
        <taxon>Actinopterygii</taxon>
        <taxon>Neopterygii</taxon>
        <taxon>Teleostei</taxon>
        <taxon>Neoteleostei</taxon>
        <taxon>Acanthomorphata</taxon>
        <taxon>Ovalentaria</taxon>
        <taxon>Atherinomorphae</taxon>
        <taxon>Cyprinodontiformes</taxon>
        <taxon>Goodeidae</taxon>
        <taxon>Ilyodon</taxon>
    </lineage>
</organism>
<dbReference type="Proteomes" id="UP001482620">
    <property type="component" value="Unassembled WGS sequence"/>
</dbReference>
<feature type="compositionally biased region" description="Polar residues" evidence="1">
    <location>
        <begin position="7"/>
        <end position="20"/>
    </location>
</feature>